<dbReference type="GO" id="GO:0097588">
    <property type="term" value="P:archaeal or bacterial-type flagellum-dependent cell motility"/>
    <property type="evidence" value="ECO:0007669"/>
    <property type="project" value="InterPro"/>
</dbReference>
<proteinExistence type="predicted"/>
<keyword evidence="1" id="KW-0812">Transmembrane</keyword>
<dbReference type="NCBIfam" id="TIGR02537">
    <property type="entry name" value="arch_flag_Nterm"/>
    <property type="match status" value="1"/>
</dbReference>
<dbReference type="InterPro" id="IPR002774">
    <property type="entry name" value="Flagellin_arc-type"/>
</dbReference>
<dbReference type="PANTHER" id="PTHR35903">
    <property type="entry name" value="FLAGELLIN B1"/>
    <property type="match status" value="1"/>
</dbReference>
<gene>
    <name evidence="2" type="ORF">S01H4_33535</name>
</gene>
<evidence type="ECO:0008006" key="3">
    <source>
        <dbReference type="Google" id="ProtNLM"/>
    </source>
</evidence>
<comment type="caution">
    <text evidence="2">The sequence shown here is derived from an EMBL/GenBank/DDBJ whole genome shotgun (WGS) entry which is preliminary data.</text>
</comment>
<dbReference type="Pfam" id="PF01917">
    <property type="entry name" value="Flagellin_arch-type"/>
    <property type="match status" value="1"/>
</dbReference>
<evidence type="ECO:0000313" key="2">
    <source>
        <dbReference type="EMBL" id="GAG80378.1"/>
    </source>
</evidence>
<dbReference type="GO" id="GO:0005198">
    <property type="term" value="F:structural molecule activity"/>
    <property type="evidence" value="ECO:0007669"/>
    <property type="project" value="InterPro"/>
</dbReference>
<keyword evidence="1" id="KW-1133">Transmembrane helix</keyword>
<dbReference type="AlphaFoldDB" id="X1B8A7"/>
<keyword evidence="1" id="KW-0472">Membrane</keyword>
<reference evidence="2" key="1">
    <citation type="journal article" date="2014" name="Front. Microbiol.">
        <title>High frequency of phylogenetically diverse reductive dehalogenase-homologous genes in deep subseafloor sedimentary metagenomes.</title>
        <authorList>
            <person name="Kawai M."/>
            <person name="Futagami T."/>
            <person name="Toyoda A."/>
            <person name="Takaki Y."/>
            <person name="Nishi S."/>
            <person name="Hori S."/>
            <person name="Arai W."/>
            <person name="Tsubouchi T."/>
            <person name="Morono Y."/>
            <person name="Uchiyama I."/>
            <person name="Ito T."/>
            <person name="Fujiyama A."/>
            <person name="Inagaki F."/>
            <person name="Takami H."/>
        </authorList>
    </citation>
    <scope>NUCLEOTIDE SEQUENCE</scope>
    <source>
        <strain evidence="2">Expedition CK06-06</strain>
    </source>
</reference>
<protein>
    <recommendedName>
        <fullName evidence="3">Flagellin</fullName>
    </recommendedName>
</protein>
<evidence type="ECO:0000256" key="1">
    <source>
        <dbReference type="SAM" id="Phobius"/>
    </source>
</evidence>
<feature type="non-terminal residue" evidence="2">
    <location>
        <position position="59"/>
    </location>
</feature>
<dbReference type="InterPro" id="IPR013373">
    <property type="entry name" value="Flagellin/pilin_N_arc"/>
</dbReference>
<name>X1B8A7_9ZZZZ</name>
<sequence>MYKKRKAMTGLETAIILVAFVITAAAFAFVVLNMGFLTAEKAQSVISSGMSEASSALLV</sequence>
<accession>X1B8A7</accession>
<dbReference type="EMBL" id="BART01017662">
    <property type="protein sequence ID" value="GAG80378.1"/>
    <property type="molecule type" value="Genomic_DNA"/>
</dbReference>
<organism evidence="2">
    <name type="scientific">marine sediment metagenome</name>
    <dbReference type="NCBI Taxonomy" id="412755"/>
    <lineage>
        <taxon>unclassified sequences</taxon>
        <taxon>metagenomes</taxon>
        <taxon>ecological metagenomes</taxon>
    </lineage>
</organism>
<feature type="transmembrane region" description="Helical" evidence="1">
    <location>
        <begin position="12"/>
        <end position="32"/>
    </location>
</feature>
<dbReference type="PANTHER" id="PTHR35903:SF1">
    <property type="entry name" value="FLAGELLIN B1"/>
    <property type="match status" value="1"/>
</dbReference>